<dbReference type="SFLD" id="SFLDG01129">
    <property type="entry name" value="C1.5:_HAD__Beta-PGM__Phosphata"/>
    <property type="match status" value="1"/>
</dbReference>
<name>A0A2P1PXA8_9GAMM</name>
<reference evidence="4 5" key="2">
    <citation type="submission" date="2018-03" db="EMBL/GenBank/DDBJ databases">
        <authorList>
            <person name="Keele B.F."/>
        </authorList>
    </citation>
    <scope>NUCLEOTIDE SEQUENCE [LARGE SCALE GENOMIC DNA]</scope>
    <source>
        <strain evidence="4 5">D13</strain>
    </source>
</reference>
<accession>A0A2P1PXA8</accession>
<dbReference type="SUPFAM" id="SSF56784">
    <property type="entry name" value="HAD-like"/>
    <property type="match status" value="1"/>
</dbReference>
<dbReference type="AlphaFoldDB" id="A0A2P1PXA8"/>
<dbReference type="SFLD" id="SFLDS00003">
    <property type="entry name" value="Haloacid_Dehalogenase"/>
    <property type="match status" value="1"/>
</dbReference>
<dbReference type="Proteomes" id="UP000241074">
    <property type="component" value="Chromosome"/>
</dbReference>
<dbReference type="NCBIfam" id="TIGR01549">
    <property type="entry name" value="HAD-SF-IA-v1"/>
    <property type="match status" value="1"/>
</dbReference>
<dbReference type="Gene3D" id="3.40.50.1000">
    <property type="entry name" value="HAD superfamily/HAD-like"/>
    <property type="match status" value="1"/>
</dbReference>
<dbReference type="InterPro" id="IPR006439">
    <property type="entry name" value="HAD-SF_hydro_IA"/>
</dbReference>
<dbReference type="KEGG" id="xba:C7S18_20890"/>
<dbReference type="GO" id="GO:0016787">
    <property type="term" value="F:hydrolase activity"/>
    <property type="evidence" value="ECO:0007669"/>
    <property type="project" value="UniProtKB-KW"/>
</dbReference>
<comment type="cofactor">
    <cofactor evidence="1">
        <name>Mg(2+)</name>
        <dbReference type="ChEBI" id="CHEBI:18420"/>
    </cofactor>
</comment>
<keyword evidence="5" id="KW-1185">Reference proteome</keyword>
<evidence type="ECO:0000313" key="4">
    <source>
        <dbReference type="EMBL" id="AVP99476.1"/>
    </source>
</evidence>
<organism evidence="4 5">
    <name type="scientific">Ahniella affigens</name>
    <dbReference type="NCBI Taxonomy" id="2021234"/>
    <lineage>
        <taxon>Bacteria</taxon>
        <taxon>Pseudomonadati</taxon>
        <taxon>Pseudomonadota</taxon>
        <taxon>Gammaproteobacteria</taxon>
        <taxon>Lysobacterales</taxon>
        <taxon>Rhodanobacteraceae</taxon>
        <taxon>Ahniella</taxon>
    </lineage>
</organism>
<dbReference type="RefSeq" id="WP_106893394.1">
    <property type="nucleotide sequence ID" value="NZ_CP027860.1"/>
</dbReference>
<evidence type="ECO:0000256" key="2">
    <source>
        <dbReference type="ARBA" id="ARBA00022801"/>
    </source>
</evidence>
<evidence type="ECO:0000256" key="1">
    <source>
        <dbReference type="ARBA" id="ARBA00001946"/>
    </source>
</evidence>
<gene>
    <name evidence="4" type="ORF">C7S18_20890</name>
</gene>
<sequence>MSAVAIRGVSLDLDDTLWPIWPTIQRAEAALDAYLRQHAPRVQAEWPIERLRALRDEVADRHPELAHDYTAQRRITLRHILELETEVDLLVEGAFNAFYHARNEVTFYPDAVPALNWLAERFPLVSLTNGNADLDRVGLGHYFRARVGAREVGHAKPHRAIFDVAAESLDLPHAAIAHVGDDPTLDVLGALEAGMFAVWLNRDGKPWPHADQPHLEIQSLADLCNYLATPQDKDAS</sequence>
<reference evidence="4 5" key="1">
    <citation type="submission" date="2018-03" db="EMBL/GenBank/DDBJ databases">
        <title>Ahniella affigens gen. nov., sp. nov., a gammaproteobacterium isolated from sandy soil near a stream.</title>
        <authorList>
            <person name="Ko Y."/>
            <person name="Kim J.-H."/>
        </authorList>
    </citation>
    <scope>NUCLEOTIDE SEQUENCE [LARGE SCALE GENOMIC DNA]</scope>
    <source>
        <strain evidence="4 5">D13</strain>
    </source>
</reference>
<dbReference type="OrthoDB" id="367448at2"/>
<dbReference type="PANTHER" id="PTHR46470:SF4">
    <property type="entry name" value="5-AMINO-6-(5-PHOSPHO-D-RIBITYLAMINO)URACIL PHOSPHATASE YIGB"/>
    <property type="match status" value="1"/>
</dbReference>
<evidence type="ECO:0000256" key="3">
    <source>
        <dbReference type="ARBA" id="ARBA00022842"/>
    </source>
</evidence>
<dbReference type="InterPro" id="IPR051400">
    <property type="entry name" value="HAD-like_hydrolase"/>
</dbReference>
<dbReference type="GO" id="GO:0009231">
    <property type="term" value="P:riboflavin biosynthetic process"/>
    <property type="evidence" value="ECO:0007669"/>
    <property type="project" value="TreeGrafter"/>
</dbReference>
<evidence type="ECO:0000313" key="5">
    <source>
        <dbReference type="Proteomes" id="UP000241074"/>
    </source>
</evidence>
<keyword evidence="3" id="KW-0460">Magnesium</keyword>
<dbReference type="InterPro" id="IPR036412">
    <property type="entry name" value="HAD-like_sf"/>
</dbReference>
<dbReference type="EMBL" id="CP027860">
    <property type="protein sequence ID" value="AVP99476.1"/>
    <property type="molecule type" value="Genomic_DNA"/>
</dbReference>
<dbReference type="PANTHER" id="PTHR46470">
    <property type="entry name" value="N-ACYLNEURAMINATE-9-PHOSPHATASE"/>
    <property type="match status" value="1"/>
</dbReference>
<dbReference type="InterPro" id="IPR023214">
    <property type="entry name" value="HAD_sf"/>
</dbReference>
<proteinExistence type="predicted"/>
<protein>
    <submittedName>
        <fullName evidence="4">HAD family hydrolase</fullName>
    </submittedName>
</protein>
<dbReference type="Pfam" id="PF00702">
    <property type="entry name" value="Hydrolase"/>
    <property type="match status" value="1"/>
</dbReference>
<dbReference type="Gene3D" id="1.20.120.1600">
    <property type="match status" value="1"/>
</dbReference>
<keyword evidence="2 4" id="KW-0378">Hydrolase</keyword>